<organism evidence="1 2">
    <name type="scientific">Streptomyces regalis</name>
    <dbReference type="NCBI Taxonomy" id="68262"/>
    <lineage>
        <taxon>Bacteria</taxon>
        <taxon>Bacillati</taxon>
        <taxon>Actinomycetota</taxon>
        <taxon>Actinomycetes</taxon>
        <taxon>Kitasatosporales</taxon>
        <taxon>Streptomycetaceae</taxon>
        <taxon>Streptomyces</taxon>
    </lineage>
</organism>
<gene>
    <name evidence="1" type="ORF">ADL12_12525</name>
</gene>
<proteinExistence type="predicted"/>
<name>A0A0X3V8X5_9ACTN</name>
<dbReference type="EMBL" id="LLZG01000070">
    <property type="protein sequence ID" value="KUL40867.1"/>
    <property type="molecule type" value="Genomic_DNA"/>
</dbReference>
<protein>
    <submittedName>
        <fullName evidence="1">Uncharacterized protein</fullName>
    </submittedName>
</protein>
<dbReference type="Proteomes" id="UP000053923">
    <property type="component" value="Unassembled WGS sequence"/>
</dbReference>
<dbReference type="AlphaFoldDB" id="A0A0X3V8X5"/>
<evidence type="ECO:0000313" key="1">
    <source>
        <dbReference type="EMBL" id="KUL40867.1"/>
    </source>
</evidence>
<dbReference type="OrthoDB" id="4559827at2"/>
<keyword evidence="2" id="KW-1185">Reference proteome</keyword>
<accession>A0A0X3V8X5</accession>
<comment type="caution">
    <text evidence="1">The sequence shown here is derived from an EMBL/GenBank/DDBJ whole genome shotgun (WGS) entry which is preliminary data.</text>
</comment>
<dbReference type="RefSeq" id="WP_062701613.1">
    <property type="nucleotide sequence ID" value="NZ_LLZG01000070.1"/>
</dbReference>
<reference evidence="2" key="1">
    <citation type="submission" date="2015-10" db="EMBL/GenBank/DDBJ databases">
        <authorList>
            <person name="Ju K.-S."/>
            <person name="Doroghazi J.R."/>
            <person name="Metcalf W.W."/>
        </authorList>
    </citation>
    <scope>NUCLEOTIDE SEQUENCE [LARGE SCALE GENOMIC DNA]</scope>
    <source>
        <strain evidence="2">NRRL 3151</strain>
    </source>
</reference>
<sequence length="137" mass="14492">MTSAPQTSPPGRTDDELARSDIPAMLRYGLSFTGPHRTALFGDGAVGAAVLLDRLGVQPRAVAFLAKVVRSGGVRYAAELREPVPGDEAVSMVRAWLESAATTADGVDGDEEAARWLEAVAELLGLRHVHRSRTAGE</sequence>
<evidence type="ECO:0000313" key="2">
    <source>
        <dbReference type="Proteomes" id="UP000053923"/>
    </source>
</evidence>